<comment type="caution">
    <text evidence="2">The sequence shown here is derived from an EMBL/GenBank/DDBJ whole genome shotgun (WGS) entry which is preliminary data.</text>
</comment>
<protein>
    <submittedName>
        <fullName evidence="2">YfhD family protein</fullName>
    </submittedName>
</protein>
<proteinExistence type="predicted"/>
<reference evidence="3" key="1">
    <citation type="journal article" date="2019" name="Int. J. Syst. Evol. Microbiol.">
        <title>The Global Catalogue of Microorganisms (GCM) 10K type strain sequencing project: providing services to taxonomists for standard genome sequencing and annotation.</title>
        <authorList>
            <consortium name="The Broad Institute Genomics Platform"/>
            <consortium name="The Broad Institute Genome Sequencing Center for Infectious Disease"/>
            <person name="Wu L."/>
            <person name="Ma J."/>
        </authorList>
    </citation>
    <scope>NUCLEOTIDE SEQUENCE [LARGE SCALE GENOMIC DNA]</scope>
    <source>
        <strain evidence="3">CCUG 53519</strain>
    </source>
</reference>
<evidence type="ECO:0000256" key="1">
    <source>
        <dbReference type="SAM" id="MobiDB-lite"/>
    </source>
</evidence>
<organism evidence="2 3">
    <name type="scientific">Paenibacillus provencensis</name>
    <dbReference type="NCBI Taxonomy" id="441151"/>
    <lineage>
        <taxon>Bacteria</taxon>
        <taxon>Bacillati</taxon>
        <taxon>Bacillota</taxon>
        <taxon>Bacilli</taxon>
        <taxon>Bacillales</taxon>
        <taxon>Paenibacillaceae</taxon>
        <taxon>Paenibacillus</taxon>
    </lineage>
</organism>
<sequence>MSSNRRKDRVLKKSEKISELASAKNEDVEFSSAEADQEDIEAVRRSEAADERQTRKLDDYRYE</sequence>
<dbReference type="EMBL" id="JBHTKX010000001">
    <property type="protein sequence ID" value="MFD1126701.1"/>
    <property type="molecule type" value="Genomic_DNA"/>
</dbReference>
<dbReference type="RefSeq" id="WP_251580808.1">
    <property type="nucleotide sequence ID" value="NZ_JBHTKX010000001.1"/>
</dbReference>
<keyword evidence="3" id="KW-1185">Reference proteome</keyword>
<evidence type="ECO:0000313" key="3">
    <source>
        <dbReference type="Proteomes" id="UP001597169"/>
    </source>
</evidence>
<feature type="compositionally biased region" description="Basic and acidic residues" evidence="1">
    <location>
        <begin position="41"/>
        <end position="63"/>
    </location>
</feature>
<dbReference type="Proteomes" id="UP001597169">
    <property type="component" value="Unassembled WGS sequence"/>
</dbReference>
<evidence type="ECO:0000313" key="2">
    <source>
        <dbReference type="EMBL" id="MFD1126701.1"/>
    </source>
</evidence>
<name>A0ABW3PP46_9BACL</name>
<accession>A0ABW3PP46</accession>
<feature type="region of interest" description="Disordered" evidence="1">
    <location>
        <begin position="21"/>
        <end position="63"/>
    </location>
</feature>
<gene>
    <name evidence="2" type="ORF">ACFQ3J_00750</name>
</gene>